<feature type="chain" id="PRO_5021453260" description="Saposin B-type domain-containing protein" evidence="1">
    <location>
        <begin position="28"/>
        <end position="151"/>
    </location>
</feature>
<reference evidence="2 3" key="1">
    <citation type="journal article" date="2019" name="Sci. Rep.">
        <title>Orb-weaving spider Araneus ventricosus genome elucidates the spidroin gene catalogue.</title>
        <authorList>
            <person name="Kono N."/>
            <person name="Nakamura H."/>
            <person name="Ohtoshi R."/>
            <person name="Moran D.A.P."/>
            <person name="Shinohara A."/>
            <person name="Yoshida Y."/>
            <person name="Fujiwara M."/>
            <person name="Mori M."/>
            <person name="Tomita M."/>
            <person name="Arakawa K."/>
        </authorList>
    </citation>
    <scope>NUCLEOTIDE SEQUENCE [LARGE SCALE GENOMIC DNA]</scope>
</reference>
<accession>A0A4Y2FHX7</accession>
<evidence type="ECO:0008006" key="4">
    <source>
        <dbReference type="Google" id="ProtNLM"/>
    </source>
</evidence>
<evidence type="ECO:0000313" key="3">
    <source>
        <dbReference type="Proteomes" id="UP000499080"/>
    </source>
</evidence>
<sequence>MKGSHAFLIVGSTLLAFFAISRHQTSASTQDELAYDEAENFEVHKKMLSCIACSKDDESRTDYISCMMMLPDGCREWMKKCGEKYVKEWEEIDDFFTKLCGNETAIKNVIECSKPPNEHCKPIENQHEEEKKIIKKYRTCVMNVVKNHCES</sequence>
<keyword evidence="3" id="KW-1185">Reference proteome</keyword>
<evidence type="ECO:0000256" key="1">
    <source>
        <dbReference type="SAM" id="SignalP"/>
    </source>
</evidence>
<organism evidence="2 3">
    <name type="scientific">Araneus ventricosus</name>
    <name type="common">Orbweaver spider</name>
    <name type="synonym">Epeira ventricosa</name>
    <dbReference type="NCBI Taxonomy" id="182803"/>
    <lineage>
        <taxon>Eukaryota</taxon>
        <taxon>Metazoa</taxon>
        <taxon>Ecdysozoa</taxon>
        <taxon>Arthropoda</taxon>
        <taxon>Chelicerata</taxon>
        <taxon>Arachnida</taxon>
        <taxon>Araneae</taxon>
        <taxon>Araneomorphae</taxon>
        <taxon>Entelegynae</taxon>
        <taxon>Araneoidea</taxon>
        <taxon>Araneidae</taxon>
        <taxon>Araneus</taxon>
    </lineage>
</organism>
<dbReference type="OrthoDB" id="10317208at2759"/>
<dbReference type="Proteomes" id="UP000499080">
    <property type="component" value="Unassembled WGS sequence"/>
</dbReference>
<keyword evidence="1" id="KW-0732">Signal</keyword>
<name>A0A4Y2FHX7_ARAVE</name>
<gene>
    <name evidence="2" type="ORF">AVEN_208366_1</name>
</gene>
<evidence type="ECO:0000313" key="2">
    <source>
        <dbReference type="EMBL" id="GBM39194.1"/>
    </source>
</evidence>
<protein>
    <recommendedName>
        <fullName evidence="4">Saposin B-type domain-containing protein</fullName>
    </recommendedName>
</protein>
<dbReference type="AlphaFoldDB" id="A0A4Y2FHX7"/>
<dbReference type="EMBL" id="BGPR01000888">
    <property type="protein sequence ID" value="GBM39194.1"/>
    <property type="molecule type" value="Genomic_DNA"/>
</dbReference>
<feature type="signal peptide" evidence="1">
    <location>
        <begin position="1"/>
        <end position="27"/>
    </location>
</feature>
<comment type="caution">
    <text evidence="2">The sequence shown here is derived from an EMBL/GenBank/DDBJ whole genome shotgun (WGS) entry which is preliminary data.</text>
</comment>
<proteinExistence type="predicted"/>